<evidence type="ECO:0000256" key="3">
    <source>
        <dbReference type="SAM" id="MobiDB-lite"/>
    </source>
</evidence>
<evidence type="ECO:0000259" key="5">
    <source>
        <dbReference type="PROSITE" id="PS51173"/>
    </source>
</evidence>
<dbReference type="PANTHER" id="PTHR43695:SF1">
    <property type="entry name" value="RHAMNOGALACTURONAN ACETYLESTERASE"/>
    <property type="match status" value="1"/>
</dbReference>
<dbReference type="InterPro" id="IPR037459">
    <property type="entry name" value="RhgT-like"/>
</dbReference>
<dbReference type="AlphaFoldDB" id="A0A246RLV5"/>
<dbReference type="SMART" id="SM00637">
    <property type="entry name" value="CBD_II"/>
    <property type="match status" value="1"/>
</dbReference>
<keyword evidence="7" id="KW-1185">Reference proteome</keyword>
<comment type="similarity">
    <text evidence="1">Belongs to the 'GDSL' lipolytic enzyme family.</text>
</comment>
<dbReference type="PROSITE" id="PS51173">
    <property type="entry name" value="CBM2"/>
    <property type="match status" value="1"/>
</dbReference>
<comment type="caution">
    <text evidence="6">The sequence shown here is derived from an EMBL/GenBank/DDBJ whole genome shotgun (WGS) entry which is preliminary data.</text>
</comment>
<protein>
    <recommendedName>
        <fullName evidence="5">CBM2 domain-containing protein</fullName>
    </recommendedName>
</protein>
<dbReference type="Proteomes" id="UP000197174">
    <property type="component" value="Unassembled WGS sequence"/>
</dbReference>
<dbReference type="GO" id="GO:0004553">
    <property type="term" value="F:hydrolase activity, hydrolyzing O-glycosyl compounds"/>
    <property type="evidence" value="ECO:0007669"/>
    <property type="project" value="InterPro"/>
</dbReference>
<feature type="chain" id="PRO_5012760940" description="CBM2 domain-containing protein" evidence="4">
    <location>
        <begin position="27"/>
        <end position="420"/>
    </location>
</feature>
<dbReference type="Gene3D" id="2.60.40.290">
    <property type="match status" value="1"/>
</dbReference>
<dbReference type="RefSeq" id="WP_088644404.1">
    <property type="nucleotide sequence ID" value="NZ_MZMV01000021.1"/>
</dbReference>
<dbReference type="GO" id="GO:0016788">
    <property type="term" value="F:hydrolase activity, acting on ester bonds"/>
    <property type="evidence" value="ECO:0007669"/>
    <property type="project" value="InterPro"/>
</dbReference>
<dbReference type="SUPFAM" id="SSF49384">
    <property type="entry name" value="Carbohydrate-binding domain"/>
    <property type="match status" value="1"/>
</dbReference>
<name>A0A246RLV5_9ACTN</name>
<accession>A0A246RLV5</accession>
<dbReference type="Pfam" id="PF00553">
    <property type="entry name" value="CBM_2"/>
    <property type="match status" value="1"/>
</dbReference>
<dbReference type="InterPro" id="IPR012291">
    <property type="entry name" value="CBM2_carb-bd_dom_sf"/>
</dbReference>
<evidence type="ECO:0000256" key="4">
    <source>
        <dbReference type="SAM" id="SignalP"/>
    </source>
</evidence>
<evidence type="ECO:0000313" key="7">
    <source>
        <dbReference type="Proteomes" id="UP000197174"/>
    </source>
</evidence>
<feature type="signal peptide" evidence="4">
    <location>
        <begin position="1"/>
        <end position="26"/>
    </location>
</feature>
<dbReference type="EMBL" id="MZMV01000021">
    <property type="protein sequence ID" value="OWV07384.1"/>
    <property type="molecule type" value="Genomic_DNA"/>
</dbReference>
<evidence type="ECO:0000313" key="6">
    <source>
        <dbReference type="EMBL" id="OWV07384.1"/>
    </source>
</evidence>
<gene>
    <name evidence="6" type="ORF">B5D80_14580</name>
</gene>
<organism evidence="6 7">
    <name type="scientific">Micromonospora wenchangensis</name>
    <dbReference type="NCBI Taxonomy" id="1185415"/>
    <lineage>
        <taxon>Bacteria</taxon>
        <taxon>Bacillati</taxon>
        <taxon>Actinomycetota</taxon>
        <taxon>Actinomycetes</taxon>
        <taxon>Micromonosporales</taxon>
        <taxon>Micromonosporaceae</taxon>
        <taxon>Micromonospora</taxon>
    </lineage>
</organism>
<sequence>MRAARRRIAGLGAITLAVLAGGVAVAAGNATAAATGCRVDYKVTSEWQGGFGADVTITNLGDPVTGWTLTWAFASGQRVSQAWNATVTQNGTAVSATDVGYNAAIGTGAGVSFGFNGAWTTANPVPTGFALNGVSCTGATPTITPCPPPSTPPTPTPTPTLTPTPTPTRTPTPTPTPSTQAPVTVWLAGDSTVANPSSSGVCPVGWGNQFGQYLNGNATVVNSAVGGRSIQTWLYDPNVTTTMNAAGECVINPQTYSTRWQAMLNANGGMKAGDYLLIQFGINDGSTTCNRHVGSARYKELLGVMARAAQQRGAYPIFLTPAAAITCSGSTAVGNRGFLTETFDAGRANNVPVIDLHKLSYTLYNTLKLCPNNGDYNSGAVGAFFCADHTHFETAGARQIAGVVATALRNQQLGLAAYLR</sequence>
<dbReference type="InterPro" id="IPR001919">
    <property type="entry name" value="CBD2"/>
</dbReference>
<feature type="domain" description="CBM2" evidence="5">
    <location>
        <begin position="30"/>
        <end position="139"/>
    </location>
</feature>
<feature type="compositionally biased region" description="Pro residues" evidence="3">
    <location>
        <begin position="144"/>
        <end position="176"/>
    </location>
</feature>
<dbReference type="Pfam" id="PF00657">
    <property type="entry name" value="Lipase_GDSL"/>
    <property type="match status" value="1"/>
</dbReference>
<proteinExistence type="inferred from homology"/>
<dbReference type="GO" id="GO:0030247">
    <property type="term" value="F:polysaccharide binding"/>
    <property type="evidence" value="ECO:0007669"/>
    <property type="project" value="UniProtKB-UniRule"/>
</dbReference>
<feature type="region of interest" description="Disordered" evidence="3">
    <location>
        <begin position="143"/>
        <end position="180"/>
    </location>
</feature>
<dbReference type="Gene3D" id="3.40.50.1110">
    <property type="entry name" value="SGNH hydrolase"/>
    <property type="match status" value="1"/>
</dbReference>
<dbReference type="InterPro" id="IPR001087">
    <property type="entry name" value="GDSL"/>
</dbReference>
<dbReference type="OrthoDB" id="3325224at2"/>
<evidence type="ECO:0000256" key="2">
    <source>
        <dbReference type="ARBA" id="ARBA00022801"/>
    </source>
</evidence>
<dbReference type="InterPro" id="IPR036514">
    <property type="entry name" value="SGNH_hydro_sf"/>
</dbReference>
<dbReference type="PANTHER" id="PTHR43695">
    <property type="entry name" value="PUTATIVE (AFU_ORTHOLOGUE AFUA_2G17250)-RELATED"/>
    <property type="match status" value="1"/>
</dbReference>
<dbReference type="InterPro" id="IPR008965">
    <property type="entry name" value="CBM2/CBM3_carb-bd_dom_sf"/>
</dbReference>
<keyword evidence="2" id="KW-0378">Hydrolase</keyword>
<evidence type="ECO:0000256" key="1">
    <source>
        <dbReference type="ARBA" id="ARBA00008668"/>
    </source>
</evidence>
<keyword evidence="4" id="KW-0732">Signal</keyword>
<reference evidence="6 7" key="1">
    <citation type="submission" date="2017-03" db="EMBL/GenBank/DDBJ databases">
        <title>Whole genome sequence of Micromonospora wenchangensis, isolated from mangrove soil.</title>
        <authorList>
            <person name="Yang H."/>
        </authorList>
    </citation>
    <scope>NUCLEOTIDE SEQUENCE [LARGE SCALE GENOMIC DNA]</scope>
    <source>
        <strain evidence="6 7">CCTCC AA 2012002</strain>
    </source>
</reference>
<dbReference type="GO" id="GO:0005975">
    <property type="term" value="P:carbohydrate metabolic process"/>
    <property type="evidence" value="ECO:0007669"/>
    <property type="project" value="InterPro"/>
</dbReference>
<dbReference type="SUPFAM" id="SSF52266">
    <property type="entry name" value="SGNH hydrolase"/>
    <property type="match status" value="1"/>
</dbReference>